<keyword evidence="5 7" id="KW-1133">Transmembrane helix</keyword>
<dbReference type="PANTHER" id="PTHR33508:SF1">
    <property type="entry name" value="UPF0056 MEMBRANE PROTEIN YHCE"/>
    <property type="match status" value="1"/>
</dbReference>
<feature type="transmembrane region" description="Helical" evidence="7">
    <location>
        <begin position="145"/>
        <end position="167"/>
    </location>
</feature>
<dbReference type="GO" id="GO:0005886">
    <property type="term" value="C:plasma membrane"/>
    <property type="evidence" value="ECO:0007669"/>
    <property type="project" value="UniProtKB-SubCell"/>
</dbReference>
<feature type="transmembrane region" description="Helical" evidence="7">
    <location>
        <begin position="15"/>
        <end position="36"/>
    </location>
</feature>
<dbReference type="GeneID" id="55564636"/>
<dbReference type="InterPro" id="IPR002771">
    <property type="entry name" value="Multi_antbiot-R_MarC"/>
</dbReference>
<dbReference type="OMA" id="IMDPPGI"/>
<name>A0A7Y0UFQ4_9ACTO</name>
<comment type="caution">
    <text evidence="8">The sequence shown here is derived from an EMBL/GenBank/DDBJ whole genome shotgun (WGS) entry which is preliminary data.</text>
</comment>
<dbReference type="NCBIfam" id="TIGR00427">
    <property type="entry name" value="NAAT family transporter"/>
    <property type="match status" value="1"/>
</dbReference>
<reference evidence="8 9" key="1">
    <citation type="submission" date="2020-04" db="EMBL/GenBank/DDBJ databases">
        <title>Antimicrobial susceptibility and clonality of vaginal-derived multi-drug resistant Mobiluncus isolates in China.</title>
        <authorList>
            <person name="Zhang X."/>
        </authorList>
    </citation>
    <scope>NUCLEOTIDE SEQUENCE [LARGE SCALE GENOMIC DNA]</scope>
    <source>
        <strain evidence="8 9">19</strain>
    </source>
</reference>
<feature type="transmembrane region" description="Helical" evidence="7">
    <location>
        <begin position="114"/>
        <end position="139"/>
    </location>
</feature>
<dbReference type="PANTHER" id="PTHR33508">
    <property type="entry name" value="UPF0056 MEMBRANE PROTEIN YHCE"/>
    <property type="match status" value="1"/>
</dbReference>
<evidence type="ECO:0000256" key="5">
    <source>
        <dbReference type="ARBA" id="ARBA00022989"/>
    </source>
</evidence>
<feature type="transmembrane region" description="Helical" evidence="7">
    <location>
        <begin position="57"/>
        <end position="77"/>
    </location>
</feature>
<evidence type="ECO:0000313" key="8">
    <source>
        <dbReference type="EMBL" id="NMW86448.1"/>
    </source>
</evidence>
<feature type="transmembrane region" description="Helical" evidence="7">
    <location>
        <begin position="188"/>
        <end position="209"/>
    </location>
</feature>
<proteinExistence type="inferred from homology"/>
<keyword evidence="3" id="KW-1003">Cell membrane</keyword>
<protein>
    <recommendedName>
        <fullName evidence="7">UPF0056 membrane protein</fullName>
    </recommendedName>
</protein>
<dbReference type="EMBL" id="JABCUI010000001">
    <property type="protein sequence ID" value="NMW86448.1"/>
    <property type="molecule type" value="Genomic_DNA"/>
</dbReference>
<gene>
    <name evidence="8" type="ORF">HHJ67_01565</name>
</gene>
<evidence type="ECO:0000256" key="3">
    <source>
        <dbReference type="ARBA" id="ARBA00022475"/>
    </source>
</evidence>
<dbReference type="RefSeq" id="WP_004008032.1">
    <property type="nucleotide sequence ID" value="NZ_CAMYEK010000019.1"/>
</dbReference>
<evidence type="ECO:0000256" key="4">
    <source>
        <dbReference type="ARBA" id="ARBA00022692"/>
    </source>
</evidence>
<evidence type="ECO:0000256" key="7">
    <source>
        <dbReference type="RuleBase" id="RU362048"/>
    </source>
</evidence>
<feature type="transmembrane region" description="Helical" evidence="7">
    <location>
        <begin position="83"/>
        <end position="102"/>
    </location>
</feature>
<comment type="similarity">
    <text evidence="2 7">Belongs to the UPF0056 (MarC) family.</text>
</comment>
<sequence length="216" mass="22228">MKAGTVESLNAELGLFISTFTTLFVIIDPFGNLPVFMSLTKDLPKKQRQTVALQANLLAIVILFVFGFFGFQLFGLLGISPAALQISGGLLLLIVALQLLTGAEGTVGEEGGSLNIAAVPLGTPLLAGPGSIVALMVAMGNAGHHPLSVIAVASGAFAVMFASWLAMHFATPIIHFLGNSGVAVMTRLAGMLLAAIAVELMISGVISVVQDVAKTL</sequence>
<comment type="subcellular location">
    <subcellularLocation>
        <location evidence="1 7">Cell membrane</location>
        <topology evidence="1 7">Multi-pass membrane protein</topology>
    </subcellularLocation>
</comment>
<dbReference type="Pfam" id="PF01914">
    <property type="entry name" value="MarC"/>
    <property type="match status" value="1"/>
</dbReference>
<dbReference type="AlphaFoldDB" id="A0A7Y0UFQ4"/>
<evidence type="ECO:0000313" key="9">
    <source>
        <dbReference type="Proteomes" id="UP000553981"/>
    </source>
</evidence>
<organism evidence="8 9">
    <name type="scientific">Mobiluncus curtisii</name>
    <dbReference type="NCBI Taxonomy" id="2051"/>
    <lineage>
        <taxon>Bacteria</taxon>
        <taxon>Bacillati</taxon>
        <taxon>Actinomycetota</taxon>
        <taxon>Actinomycetes</taxon>
        <taxon>Actinomycetales</taxon>
        <taxon>Actinomycetaceae</taxon>
        <taxon>Mobiluncus</taxon>
    </lineage>
</organism>
<evidence type="ECO:0000256" key="1">
    <source>
        <dbReference type="ARBA" id="ARBA00004651"/>
    </source>
</evidence>
<evidence type="ECO:0000256" key="6">
    <source>
        <dbReference type="ARBA" id="ARBA00023136"/>
    </source>
</evidence>
<keyword evidence="6 7" id="KW-0472">Membrane</keyword>
<accession>A0A7Y0UFQ4</accession>
<evidence type="ECO:0000256" key="2">
    <source>
        <dbReference type="ARBA" id="ARBA00009784"/>
    </source>
</evidence>
<dbReference type="Proteomes" id="UP000553981">
    <property type="component" value="Unassembled WGS sequence"/>
</dbReference>
<keyword evidence="4 7" id="KW-0812">Transmembrane</keyword>